<proteinExistence type="predicted"/>
<dbReference type="InterPro" id="IPR010836">
    <property type="entry name" value="SapC"/>
</dbReference>
<dbReference type="KEGG" id="asq:AVL57_02515"/>
<evidence type="ECO:0000313" key="2">
    <source>
        <dbReference type="EMBL" id="MDO6577442.1"/>
    </source>
</evidence>
<protein>
    <submittedName>
        <fullName evidence="2">SapC family protein</fullName>
    </submittedName>
</protein>
<sequence>MTNFETVSPEKHNQIRIDESKLISQFSTSHLVNIEIGEAIQAAGEYPLFFSKVSNANQWALSALCGLAPGENVFEIKQSWQALYTPLSLKTLPFTLQFETAEQEPTVLIDTHSPAVSHSEGEALYLSTNRPTAYFDNKKKLLKERVSAMSQTASILNEIAELGLIQPVDLVIEFSDNTQQRVGGLATLNEHRIQALTAEELNTLNQKNVLSVVFNILGSIFQVNRLIRFHNTKFPDRSVSNIKFETSKS</sequence>
<evidence type="ECO:0000313" key="4">
    <source>
        <dbReference type="Proteomes" id="UP001170717"/>
    </source>
</evidence>
<dbReference type="EMBL" id="JAUOQI010000005">
    <property type="protein sequence ID" value="MDO6577442.1"/>
    <property type="molecule type" value="Genomic_DNA"/>
</dbReference>
<dbReference type="AlphaFoldDB" id="A0AAW7Z5C8"/>
<dbReference type="Proteomes" id="UP000056750">
    <property type="component" value="Chromosome"/>
</dbReference>
<evidence type="ECO:0000313" key="3">
    <source>
        <dbReference type="Proteomes" id="UP000056750"/>
    </source>
</evidence>
<dbReference type="Pfam" id="PF07277">
    <property type="entry name" value="SapC"/>
    <property type="match status" value="1"/>
</dbReference>
<evidence type="ECO:0000313" key="1">
    <source>
        <dbReference type="EMBL" id="AMJ72947.1"/>
    </source>
</evidence>
<accession>A0AAW7Z5C8</accession>
<reference evidence="1 3" key="1">
    <citation type="submission" date="2015-12" db="EMBL/GenBank/DDBJ databases">
        <title>Intraspecies pangenome expansion in the marine bacterium Alteromonas.</title>
        <authorList>
            <person name="Lopez-Perez M."/>
            <person name="Rodriguez-Valera F."/>
        </authorList>
    </citation>
    <scope>NUCLEOTIDE SEQUENCE [LARGE SCALE GENOMIC DNA]</scope>
    <source>
        <strain evidence="1 3">LMG 21861</strain>
    </source>
</reference>
<keyword evidence="3" id="KW-1185">Reference proteome</keyword>
<gene>
    <name evidence="1" type="ORF">AVL57_02515</name>
    <name evidence="2" type="ORF">Q4527_08560</name>
</gene>
<organism evidence="2 4">
    <name type="scientific">Alteromonas stellipolaris</name>
    <dbReference type="NCBI Taxonomy" id="233316"/>
    <lineage>
        <taxon>Bacteria</taxon>
        <taxon>Pseudomonadati</taxon>
        <taxon>Pseudomonadota</taxon>
        <taxon>Gammaproteobacteria</taxon>
        <taxon>Alteromonadales</taxon>
        <taxon>Alteromonadaceae</taxon>
        <taxon>Alteromonas/Salinimonas group</taxon>
        <taxon>Alteromonas</taxon>
    </lineage>
</organism>
<name>A0AAW7Z5C8_9ALTE</name>
<reference evidence="2" key="2">
    <citation type="submission" date="2023-07" db="EMBL/GenBank/DDBJ databases">
        <title>Genome content predicts the carbon catabolic preferences of heterotrophic bacteria.</title>
        <authorList>
            <person name="Gralka M."/>
        </authorList>
    </citation>
    <scope>NUCLEOTIDE SEQUENCE</scope>
    <source>
        <strain evidence="2">F2M12</strain>
    </source>
</reference>
<dbReference type="Proteomes" id="UP001170717">
    <property type="component" value="Unassembled WGS sequence"/>
</dbReference>
<dbReference type="EMBL" id="CP013926">
    <property type="protein sequence ID" value="AMJ72947.1"/>
    <property type="molecule type" value="Genomic_DNA"/>
</dbReference>
<dbReference type="RefSeq" id="WP_057794618.1">
    <property type="nucleotide sequence ID" value="NZ_CAXIBE010000078.1"/>
</dbReference>